<feature type="region of interest" description="Disordered" evidence="1">
    <location>
        <begin position="27"/>
        <end position="81"/>
    </location>
</feature>
<dbReference type="EMBL" id="JABEZV010000006">
    <property type="protein sequence ID" value="MBA0713006.1"/>
    <property type="molecule type" value="Genomic_DNA"/>
</dbReference>
<sequence>MHHRPTTFPTLPPSLKSSMKMISSHLVTSPTTPMAPVPPVASPISTTKKHLLPPLPVTINPSLTPKTSESSPPSATLHVRNPISTKSPRFLLRPPLPPLSLQHLPLLVQFLRFLNRRKNESPSFRLHLLL</sequence>
<feature type="compositionally biased region" description="Polar residues" evidence="1">
    <location>
        <begin position="59"/>
        <end position="74"/>
    </location>
</feature>
<dbReference type="Proteomes" id="UP000593574">
    <property type="component" value="Unassembled WGS sequence"/>
</dbReference>
<dbReference type="AlphaFoldDB" id="A0A7J8ZMF7"/>
<protein>
    <submittedName>
        <fullName evidence="2">Uncharacterized protein</fullName>
    </submittedName>
</protein>
<organism evidence="2 3">
    <name type="scientific">Gossypium laxum</name>
    <dbReference type="NCBI Taxonomy" id="34288"/>
    <lineage>
        <taxon>Eukaryota</taxon>
        <taxon>Viridiplantae</taxon>
        <taxon>Streptophyta</taxon>
        <taxon>Embryophyta</taxon>
        <taxon>Tracheophyta</taxon>
        <taxon>Spermatophyta</taxon>
        <taxon>Magnoliopsida</taxon>
        <taxon>eudicotyledons</taxon>
        <taxon>Gunneridae</taxon>
        <taxon>Pentapetalae</taxon>
        <taxon>rosids</taxon>
        <taxon>malvids</taxon>
        <taxon>Malvales</taxon>
        <taxon>Malvaceae</taxon>
        <taxon>Malvoideae</taxon>
        <taxon>Gossypium</taxon>
    </lineage>
</organism>
<comment type="caution">
    <text evidence="2">The sequence shown here is derived from an EMBL/GenBank/DDBJ whole genome shotgun (WGS) entry which is preliminary data.</text>
</comment>
<evidence type="ECO:0000256" key="1">
    <source>
        <dbReference type="SAM" id="MobiDB-lite"/>
    </source>
</evidence>
<proteinExistence type="predicted"/>
<evidence type="ECO:0000313" key="2">
    <source>
        <dbReference type="EMBL" id="MBA0713006.1"/>
    </source>
</evidence>
<accession>A0A7J8ZMF7</accession>
<evidence type="ECO:0000313" key="3">
    <source>
        <dbReference type="Proteomes" id="UP000593574"/>
    </source>
</evidence>
<gene>
    <name evidence="2" type="ORF">Golax_012066</name>
</gene>
<reference evidence="2 3" key="1">
    <citation type="journal article" date="2019" name="Genome Biol. Evol.">
        <title>Insights into the evolution of the New World diploid cottons (Gossypium, subgenus Houzingenia) based on genome sequencing.</title>
        <authorList>
            <person name="Grover C.E."/>
            <person name="Arick M.A. 2nd"/>
            <person name="Thrash A."/>
            <person name="Conover J.L."/>
            <person name="Sanders W.S."/>
            <person name="Peterson D.G."/>
            <person name="Frelichowski J.E."/>
            <person name="Scheffler J.A."/>
            <person name="Scheffler B.E."/>
            <person name="Wendel J.F."/>
        </authorList>
    </citation>
    <scope>NUCLEOTIDE SEQUENCE [LARGE SCALE GENOMIC DNA]</scope>
    <source>
        <strain evidence="2">4</strain>
        <tissue evidence="2">Leaf</tissue>
    </source>
</reference>
<keyword evidence="3" id="KW-1185">Reference proteome</keyword>
<name>A0A7J8ZMF7_9ROSI</name>